<accession>A0A9Q0KH47</accession>
<protein>
    <submittedName>
        <fullName evidence="1">Uncharacterized protein</fullName>
    </submittedName>
</protein>
<organism evidence="1 2">
    <name type="scientific">Protea cynaroides</name>
    <dbReference type="NCBI Taxonomy" id="273540"/>
    <lineage>
        <taxon>Eukaryota</taxon>
        <taxon>Viridiplantae</taxon>
        <taxon>Streptophyta</taxon>
        <taxon>Embryophyta</taxon>
        <taxon>Tracheophyta</taxon>
        <taxon>Spermatophyta</taxon>
        <taxon>Magnoliopsida</taxon>
        <taxon>Proteales</taxon>
        <taxon>Proteaceae</taxon>
        <taxon>Protea</taxon>
    </lineage>
</organism>
<proteinExistence type="predicted"/>
<dbReference type="AlphaFoldDB" id="A0A9Q0KH47"/>
<evidence type="ECO:0000313" key="2">
    <source>
        <dbReference type="Proteomes" id="UP001141806"/>
    </source>
</evidence>
<dbReference type="Proteomes" id="UP001141806">
    <property type="component" value="Unassembled WGS sequence"/>
</dbReference>
<dbReference type="PANTHER" id="PTHR33450:SF4">
    <property type="entry name" value="OS04G0665666 PROTEIN"/>
    <property type="match status" value="1"/>
</dbReference>
<dbReference type="InterPro" id="IPR008480">
    <property type="entry name" value="DUF761_pln"/>
</dbReference>
<name>A0A9Q0KH47_9MAGN</name>
<dbReference type="OrthoDB" id="1104789at2759"/>
<evidence type="ECO:0000313" key="1">
    <source>
        <dbReference type="EMBL" id="KAJ4970179.1"/>
    </source>
</evidence>
<sequence>MKIKTLIQSHILRNVCRLLGALTKAKSKLIEILKENKPDYYIDSINKSIKKKKKMKKLFGSIRADYNWCSSHVRPMDGFSTAGHTYYDSTWNSVFIAEECKDGMESQLSGYLRWLEEKVLENSTVDIEVDEIDQLASKFIADCHEKFRLEKQESYRRYQEMMARSI</sequence>
<dbReference type="Pfam" id="PF05553">
    <property type="entry name" value="DUF761"/>
    <property type="match status" value="1"/>
</dbReference>
<gene>
    <name evidence="1" type="ORF">NE237_003278</name>
</gene>
<dbReference type="EMBL" id="JAMYWD010000005">
    <property type="protein sequence ID" value="KAJ4970179.1"/>
    <property type="molecule type" value="Genomic_DNA"/>
</dbReference>
<reference evidence="1" key="1">
    <citation type="journal article" date="2023" name="Plant J.">
        <title>The genome of the king protea, Protea cynaroides.</title>
        <authorList>
            <person name="Chang J."/>
            <person name="Duong T.A."/>
            <person name="Schoeman C."/>
            <person name="Ma X."/>
            <person name="Roodt D."/>
            <person name="Barker N."/>
            <person name="Li Z."/>
            <person name="Van de Peer Y."/>
            <person name="Mizrachi E."/>
        </authorList>
    </citation>
    <scope>NUCLEOTIDE SEQUENCE</scope>
    <source>
        <tissue evidence="1">Young leaves</tissue>
    </source>
</reference>
<keyword evidence="2" id="KW-1185">Reference proteome</keyword>
<comment type="caution">
    <text evidence="1">The sequence shown here is derived from an EMBL/GenBank/DDBJ whole genome shotgun (WGS) entry which is preliminary data.</text>
</comment>
<dbReference type="PANTHER" id="PTHR33450">
    <property type="entry name" value="EMB|CAB67623.1-RELATED"/>
    <property type="match status" value="1"/>
</dbReference>